<dbReference type="AlphaFoldDB" id="A0A1G6Q1M2"/>
<reference evidence="2" key="1">
    <citation type="submission" date="2016-09" db="EMBL/GenBank/DDBJ databases">
        <authorList>
            <person name="Varghese N."/>
            <person name="Submissions S."/>
        </authorList>
    </citation>
    <scope>NUCLEOTIDE SEQUENCE [LARGE SCALE GENOMIC DNA]</scope>
    <source>
        <strain evidence="2">TNe-862</strain>
    </source>
</reference>
<accession>A0A1G6Q1M2</accession>
<keyword evidence="2" id="KW-1185">Reference proteome</keyword>
<sequence length="126" mass="14433">MLTRDGLPEAVREVLKRDFREIGETLNRRNALGGNQDHASDALHLERTIRARIEEAPGTFGWLVQASQREFRVEDNGELHFPWQPVRTAWIHAPTYERAVGIACAWAEDYCRQAWGEGDQDACEND</sequence>
<evidence type="ECO:0000313" key="1">
    <source>
        <dbReference type="EMBL" id="SDC86340.1"/>
    </source>
</evidence>
<protein>
    <submittedName>
        <fullName evidence="1">Uncharacterized protein</fullName>
    </submittedName>
</protein>
<organism evidence="1 2">
    <name type="scientific">Paraburkholderia lycopersici</name>
    <dbReference type="NCBI Taxonomy" id="416944"/>
    <lineage>
        <taxon>Bacteria</taxon>
        <taxon>Pseudomonadati</taxon>
        <taxon>Pseudomonadota</taxon>
        <taxon>Betaproteobacteria</taxon>
        <taxon>Burkholderiales</taxon>
        <taxon>Burkholderiaceae</taxon>
        <taxon>Paraburkholderia</taxon>
    </lineage>
</organism>
<dbReference type="EMBL" id="FMYQ01000011">
    <property type="protein sequence ID" value="SDC86340.1"/>
    <property type="molecule type" value="Genomic_DNA"/>
</dbReference>
<dbReference type="Proteomes" id="UP000198908">
    <property type="component" value="Unassembled WGS sequence"/>
</dbReference>
<proteinExistence type="predicted"/>
<gene>
    <name evidence="1" type="ORF">SAMN05421548_11156</name>
</gene>
<name>A0A1G6Q1M2_9BURK</name>
<evidence type="ECO:0000313" key="2">
    <source>
        <dbReference type="Proteomes" id="UP000198908"/>
    </source>
</evidence>